<evidence type="ECO:0000256" key="1">
    <source>
        <dbReference type="SAM" id="MobiDB-lite"/>
    </source>
</evidence>
<dbReference type="Proteomes" id="UP000309174">
    <property type="component" value="Unassembled WGS sequence"/>
</dbReference>
<comment type="caution">
    <text evidence="3">The sequence shown here is derived from an EMBL/GenBank/DDBJ whole genome shotgun (WGS) entry which is preliminary data.</text>
</comment>
<dbReference type="AlphaFoldDB" id="A0A5C4JAM8"/>
<protein>
    <submittedName>
        <fullName evidence="3">DUF397 domain-containing protein</fullName>
    </submittedName>
</protein>
<dbReference type="Pfam" id="PF04149">
    <property type="entry name" value="DUF397"/>
    <property type="match status" value="1"/>
</dbReference>
<feature type="compositionally biased region" description="Basic residues" evidence="1">
    <location>
        <begin position="1"/>
        <end position="12"/>
    </location>
</feature>
<keyword evidence="4" id="KW-1185">Reference proteome</keyword>
<sequence length="63" mass="7206">MTKHFYGWRKSRHSEPNGHCVEAGQAADGTIGIRDTKLHHSPILEFSPREWRAILESIRADHA</sequence>
<accession>A0A5C4JAM8</accession>
<organism evidence="3 4">
    <name type="scientific">Actinomadura soli</name>
    <dbReference type="NCBI Taxonomy" id="2508997"/>
    <lineage>
        <taxon>Bacteria</taxon>
        <taxon>Bacillati</taxon>
        <taxon>Actinomycetota</taxon>
        <taxon>Actinomycetes</taxon>
        <taxon>Streptosporangiales</taxon>
        <taxon>Thermomonosporaceae</taxon>
        <taxon>Actinomadura</taxon>
    </lineage>
</organism>
<feature type="domain" description="DUF397" evidence="2">
    <location>
        <begin position="7"/>
        <end position="59"/>
    </location>
</feature>
<name>A0A5C4JAM8_9ACTN</name>
<evidence type="ECO:0000259" key="2">
    <source>
        <dbReference type="Pfam" id="PF04149"/>
    </source>
</evidence>
<evidence type="ECO:0000313" key="3">
    <source>
        <dbReference type="EMBL" id="TMQ98970.1"/>
    </source>
</evidence>
<proteinExistence type="predicted"/>
<dbReference type="OrthoDB" id="5193787at2"/>
<dbReference type="InterPro" id="IPR007278">
    <property type="entry name" value="DUF397"/>
</dbReference>
<gene>
    <name evidence="3" type="ORF">ETD83_18810</name>
</gene>
<dbReference type="EMBL" id="VCKW01000090">
    <property type="protein sequence ID" value="TMQ98970.1"/>
    <property type="molecule type" value="Genomic_DNA"/>
</dbReference>
<feature type="region of interest" description="Disordered" evidence="1">
    <location>
        <begin position="1"/>
        <end position="20"/>
    </location>
</feature>
<dbReference type="RefSeq" id="WP_138646440.1">
    <property type="nucleotide sequence ID" value="NZ_VCKW01000090.1"/>
</dbReference>
<evidence type="ECO:0000313" key="4">
    <source>
        <dbReference type="Proteomes" id="UP000309174"/>
    </source>
</evidence>
<reference evidence="3 4" key="1">
    <citation type="submission" date="2019-05" db="EMBL/GenBank/DDBJ databases">
        <title>Draft genome sequence of Actinomadura sp. 14C53.</title>
        <authorList>
            <person name="Saricaoglu S."/>
            <person name="Isik K."/>
        </authorList>
    </citation>
    <scope>NUCLEOTIDE SEQUENCE [LARGE SCALE GENOMIC DNA]</scope>
    <source>
        <strain evidence="3 4">14C53</strain>
    </source>
</reference>